<evidence type="ECO:0000259" key="3">
    <source>
        <dbReference type="PROSITE" id="PS01031"/>
    </source>
</evidence>
<proteinExistence type="inferred from homology"/>
<organism evidence="4 5">
    <name type="scientific">Fictibacillus macauensis ZFHKF-1</name>
    <dbReference type="NCBI Taxonomy" id="1196324"/>
    <lineage>
        <taxon>Bacteria</taxon>
        <taxon>Bacillati</taxon>
        <taxon>Bacillota</taxon>
        <taxon>Bacilli</taxon>
        <taxon>Bacillales</taxon>
        <taxon>Fictibacillaceae</taxon>
        <taxon>Fictibacillus</taxon>
    </lineage>
</organism>
<name>I8UD31_9BACL</name>
<protein>
    <submittedName>
        <fullName evidence="4">Heat shock protein Hsp20</fullName>
    </submittedName>
</protein>
<gene>
    <name evidence="4" type="ORF">A374_13515</name>
</gene>
<dbReference type="STRING" id="1196324.A374_13515"/>
<dbReference type="AlphaFoldDB" id="I8UD31"/>
<dbReference type="CDD" id="cd06464">
    <property type="entry name" value="ACD_sHsps-like"/>
    <property type="match status" value="1"/>
</dbReference>
<keyword evidence="5" id="KW-1185">Reference proteome</keyword>
<dbReference type="Proteomes" id="UP000004080">
    <property type="component" value="Unassembled WGS sequence"/>
</dbReference>
<dbReference type="eggNOG" id="COG0071">
    <property type="taxonomic scope" value="Bacteria"/>
</dbReference>
<dbReference type="Pfam" id="PF00011">
    <property type="entry name" value="HSP20"/>
    <property type="match status" value="1"/>
</dbReference>
<reference evidence="4 5" key="1">
    <citation type="journal article" date="2012" name="J. Bacteriol.">
        <title>Genome of Bacillus macauensis ZFHKF-1, a Long-Chain-Forming Bacterium.</title>
        <authorList>
            <person name="Cai L."/>
            <person name="Zhang T."/>
        </authorList>
    </citation>
    <scope>NUCLEOTIDE SEQUENCE [LARGE SCALE GENOMIC DNA]</scope>
    <source>
        <strain evidence="4 5">ZFHKF-1</strain>
    </source>
</reference>
<evidence type="ECO:0000256" key="1">
    <source>
        <dbReference type="PROSITE-ProRule" id="PRU00285"/>
    </source>
</evidence>
<comment type="similarity">
    <text evidence="1 2">Belongs to the small heat shock protein (HSP20) family.</text>
</comment>
<sequence length="152" mass="17479">MAKDNDSPLSSIFNEQTISTWIKSLESFIDKSFEHYASFVDHLSFPLDVHETRTEYIATARLDGYDQKQIQIEVLDRALRVIAFATESTKLTNESTSLTSANQSHKRVERLIPLPFELTTEDVTATFQDGLLKIRIKKKLPTSHYIDIQEEE</sequence>
<dbReference type="InterPro" id="IPR002068">
    <property type="entry name" value="A-crystallin/Hsp20_dom"/>
</dbReference>
<dbReference type="OrthoDB" id="1806521at2"/>
<keyword evidence="4" id="KW-0346">Stress response</keyword>
<evidence type="ECO:0000313" key="5">
    <source>
        <dbReference type="Proteomes" id="UP000004080"/>
    </source>
</evidence>
<dbReference type="RefSeq" id="WP_007202781.1">
    <property type="nucleotide sequence ID" value="NZ_AKKV01000030.1"/>
</dbReference>
<dbReference type="PROSITE" id="PS01031">
    <property type="entry name" value="SHSP"/>
    <property type="match status" value="1"/>
</dbReference>
<dbReference type="PATRIC" id="fig|1196324.3.peg.2765"/>
<dbReference type="InterPro" id="IPR008978">
    <property type="entry name" value="HSP20-like_chaperone"/>
</dbReference>
<dbReference type="SUPFAM" id="SSF49764">
    <property type="entry name" value="HSP20-like chaperones"/>
    <property type="match status" value="1"/>
</dbReference>
<evidence type="ECO:0000313" key="4">
    <source>
        <dbReference type="EMBL" id="EIT84713.1"/>
    </source>
</evidence>
<accession>I8UD31</accession>
<dbReference type="Gene3D" id="2.60.40.790">
    <property type="match status" value="1"/>
</dbReference>
<comment type="caution">
    <text evidence="4">The sequence shown here is derived from an EMBL/GenBank/DDBJ whole genome shotgun (WGS) entry which is preliminary data.</text>
</comment>
<dbReference type="EMBL" id="AKKV01000030">
    <property type="protein sequence ID" value="EIT84713.1"/>
    <property type="molecule type" value="Genomic_DNA"/>
</dbReference>
<feature type="domain" description="SHSP" evidence="3">
    <location>
        <begin position="38"/>
        <end position="151"/>
    </location>
</feature>
<evidence type="ECO:0000256" key="2">
    <source>
        <dbReference type="RuleBase" id="RU003616"/>
    </source>
</evidence>